<dbReference type="HAMAP" id="MF_00123">
    <property type="entry name" value="Arg_tRNA_synth"/>
    <property type="match status" value="1"/>
</dbReference>
<dbReference type="Pfam" id="PF00750">
    <property type="entry name" value="tRNA-synt_1d"/>
    <property type="match status" value="1"/>
</dbReference>
<dbReference type="GO" id="GO:0004814">
    <property type="term" value="F:arginine-tRNA ligase activity"/>
    <property type="evidence" value="ECO:0007669"/>
    <property type="project" value="UniProtKB-UniRule"/>
</dbReference>
<organism evidence="15 16">
    <name type="scientific">Candidatus Woesebacteria bacterium RBG_13_46_13</name>
    <dbReference type="NCBI Taxonomy" id="1802479"/>
    <lineage>
        <taxon>Bacteria</taxon>
        <taxon>Candidatus Woeseibacteriota</taxon>
    </lineage>
</organism>
<keyword evidence="9 11" id="KW-0030">Aminoacyl-tRNA synthetase</keyword>
<evidence type="ECO:0000256" key="3">
    <source>
        <dbReference type="ARBA" id="ARBA00011245"/>
    </source>
</evidence>
<dbReference type="InterPro" id="IPR001278">
    <property type="entry name" value="Arg-tRNA-ligase"/>
</dbReference>
<evidence type="ECO:0000256" key="7">
    <source>
        <dbReference type="ARBA" id="ARBA00022840"/>
    </source>
</evidence>
<proteinExistence type="inferred from homology"/>
<comment type="catalytic activity">
    <reaction evidence="10 11">
        <text>tRNA(Arg) + L-arginine + ATP = L-arginyl-tRNA(Arg) + AMP + diphosphate</text>
        <dbReference type="Rhea" id="RHEA:20301"/>
        <dbReference type="Rhea" id="RHEA-COMP:9658"/>
        <dbReference type="Rhea" id="RHEA-COMP:9673"/>
        <dbReference type="ChEBI" id="CHEBI:30616"/>
        <dbReference type="ChEBI" id="CHEBI:32682"/>
        <dbReference type="ChEBI" id="CHEBI:33019"/>
        <dbReference type="ChEBI" id="CHEBI:78442"/>
        <dbReference type="ChEBI" id="CHEBI:78513"/>
        <dbReference type="ChEBI" id="CHEBI:456215"/>
        <dbReference type="EC" id="6.1.1.19"/>
    </reaction>
</comment>
<dbReference type="SUPFAM" id="SSF52374">
    <property type="entry name" value="Nucleotidylyl transferase"/>
    <property type="match status" value="1"/>
</dbReference>
<evidence type="ECO:0000256" key="6">
    <source>
        <dbReference type="ARBA" id="ARBA00022741"/>
    </source>
</evidence>
<evidence type="ECO:0000256" key="2">
    <source>
        <dbReference type="ARBA" id="ARBA00005594"/>
    </source>
</evidence>
<dbReference type="Pfam" id="PF05746">
    <property type="entry name" value="DALR_1"/>
    <property type="match status" value="1"/>
</dbReference>
<reference evidence="15 16" key="1">
    <citation type="journal article" date="2016" name="Nat. Commun.">
        <title>Thousands of microbial genomes shed light on interconnected biogeochemical processes in an aquifer system.</title>
        <authorList>
            <person name="Anantharaman K."/>
            <person name="Brown C.T."/>
            <person name="Hug L.A."/>
            <person name="Sharon I."/>
            <person name="Castelle C.J."/>
            <person name="Probst A.J."/>
            <person name="Thomas B.C."/>
            <person name="Singh A."/>
            <person name="Wilkins M.J."/>
            <person name="Karaoz U."/>
            <person name="Brodie E.L."/>
            <person name="Williams K.H."/>
            <person name="Hubbard S.S."/>
            <person name="Banfield J.F."/>
        </authorList>
    </citation>
    <scope>NUCLEOTIDE SEQUENCE [LARGE SCALE GENOMIC DNA]</scope>
</reference>
<evidence type="ECO:0000256" key="4">
    <source>
        <dbReference type="ARBA" id="ARBA00022490"/>
    </source>
</evidence>
<dbReference type="Gene3D" id="1.10.730.10">
    <property type="entry name" value="Isoleucyl-tRNA Synthetase, Domain 1"/>
    <property type="match status" value="1"/>
</dbReference>
<dbReference type="PRINTS" id="PR01038">
    <property type="entry name" value="TRNASYNTHARG"/>
</dbReference>
<comment type="caution">
    <text evidence="15">The sequence shown here is derived from an EMBL/GenBank/DDBJ whole genome shotgun (WGS) entry which is preliminary data.</text>
</comment>
<dbReference type="AlphaFoldDB" id="A0A1F7X477"/>
<evidence type="ECO:0000259" key="14">
    <source>
        <dbReference type="SMART" id="SM01016"/>
    </source>
</evidence>
<dbReference type="Pfam" id="PF03485">
    <property type="entry name" value="Arg_tRNA_synt_N"/>
    <property type="match status" value="1"/>
</dbReference>
<accession>A0A1F7X477</accession>
<evidence type="ECO:0000313" key="16">
    <source>
        <dbReference type="Proteomes" id="UP000176778"/>
    </source>
</evidence>
<comment type="subcellular location">
    <subcellularLocation>
        <location evidence="1 11">Cytoplasm</location>
    </subcellularLocation>
</comment>
<evidence type="ECO:0000313" key="15">
    <source>
        <dbReference type="EMBL" id="OGM09509.1"/>
    </source>
</evidence>
<dbReference type="Proteomes" id="UP000176778">
    <property type="component" value="Unassembled WGS sequence"/>
</dbReference>
<keyword evidence="7 11" id="KW-0067">ATP-binding</keyword>
<dbReference type="SUPFAM" id="SSF47323">
    <property type="entry name" value="Anticodon-binding domain of a subclass of class I aminoacyl-tRNA synthetases"/>
    <property type="match status" value="1"/>
</dbReference>
<keyword evidence="5 11" id="KW-0436">Ligase</keyword>
<dbReference type="CDD" id="cd00671">
    <property type="entry name" value="ArgRS_core"/>
    <property type="match status" value="1"/>
</dbReference>
<name>A0A1F7X477_9BACT</name>
<evidence type="ECO:0000259" key="13">
    <source>
        <dbReference type="SMART" id="SM00836"/>
    </source>
</evidence>
<gene>
    <name evidence="11" type="primary">argS</name>
    <name evidence="15" type="ORF">A2Y68_01155</name>
</gene>
<evidence type="ECO:0000256" key="11">
    <source>
        <dbReference type="HAMAP-Rule" id="MF_00123"/>
    </source>
</evidence>
<evidence type="ECO:0000256" key="9">
    <source>
        <dbReference type="ARBA" id="ARBA00023146"/>
    </source>
</evidence>
<dbReference type="GO" id="GO:0006420">
    <property type="term" value="P:arginyl-tRNA aminoacylation"/>
    <property type="evidence" value="ECO:0007669"/>
    <property type="project" value="UniProtKB-UniRule"/>
</dbReference>
<feature type="domain" description="DALR anticodon binding" evidence="13">
    <location>
        <begin position="440"/>
        <end position="553"/>
    </location>
</feature>
<dbReference type="EMBL" id="MGFR01000004">
    <property type="protein sequence ID" value="OGM09509.1"/>
    <property type="molecule type" value="Genomic_DNA"/>
</dbReference>
<comment type="similarity">
    <text evidence="2 11 12">Belongs to the class-I aminoacyl-tRNA synthetase family.</text>
</comment>
<dbReference type="NCBIfam" id="TIGR00456">
    <property type="entry name" value="argS"/>
    <property type="match status" value="1"/>
</dbReference>
<evidence type="ECO:0000256" key="12">
    <source>
        <dbReference type="RuleBase" id="RU363038"/>
    </source>
</evidence>
<dbReference type="InterPro" id="IPR005148">
    <property type="entry name" value="Arg-tRNA-synth_N"/>
</dbReference>
<feature type="domain" description="Arginyl tRNA synthetase N-terminal" evidence="14">
    <location>
        <begin position="3"/>
        <end position="75"/>
    </location>
</feature>
<dbReference type="SMART" id="SM01016">
    <property type="entry name" value="Arg_tRNA_synt_N"/>
    <property type="match status" value="1"/>
</dbReference>
<evidence type="ECO:0000256" key="8">
    <source>
        <dbReference type="ARBA" id="ARBA00022917"/>
    </source>
</evidence>
<dbReference type="STRING" id="1802479.A2Y68_01155"/>
<dbReference type="InterPro" id="IPR008909">
    <property type="entry name" value="DALR_anticod-bd"/>
</dbReference>
<dbReference type="FunFam" id="1.10.730.10:FF:000006">
    <property type="entry name" value="Arginyl-tRNA synthetase 2, mitochondrial"/>
    <property type="match status" value="1"/>
</dbReference>
<dbReference type="InterPro" id="IPR009080">
    <property type="entry name" value="tRNAsynth_Ia_anticodon-bd"/>
</dbReference>
<dbReference type="SMART" id="SM00836">
    <property type="entry name" value="DALR_1"/>
    <property type="match status" value="1"/>
</dbReference>
<dbReference type="InterPro" id="IPR014729">
    <property type="entry name" value="Rossmann-like_a/b/a_fold"/>
</dbReference>
<dbReference type="CDD" id="cd07956">
    <property type="entry name" value="Anticodon_Ia_Arg"/>
    <property type="match status" value="1"/>
</dbReference>
<dbReference type="SUPFAM" id="SSF55190">
    <property type="entry name" value="Arginyl-tRNA synthetase (ArgRS), N-terminal 'additional' domain"/>
    <property type="match status" value="1"/>
</dbReference>
<comment type="subunit">
    <text evidence="3 11">Monomer.</text>
</comment>
<dbReference type="GO" id="GO:0005524">
    <property type="term" value="F:ATP binding"/>
    <property type="evidence" value="ECO:0007669"/>
    <property type="project" value="UniProtKB-UniRule"/>
</dbReference>
<evidence type="ECO:0000256" key="5">
    <source>
        <dbReference type="ARBA" id="ARBA00022598"/>
    </source>
</evidence>
<dbReference type="FunFam" id="3.40.50.620:FF:000116">
    <property type="entry name" value="Arginine--tRNA ligase"/>
    <property type="match status" value="1"/>
</dbReference>
<keyword evidence="4 11" id="KW-0963">Cytoplasm</keyword>
<dbReference type="GO" id="GO:0005737">
    <property type="term" value="C:cytoplasm"/>
    <property type="evidence" value="ECO:0007669"/>
    <property type="project" value="UniProtKB-SubCell"/>
</dbReference>
<dbReference type="InterPro" id="IPR035684">
    <property type="entry name" value="ArgRS_core"/>
</dbReference>
<dbReference type="Gene3D" id="3.30.1360.70">
    <property type="entry name" value="Arginyl tRNA synthetase N-terminal domain"/>
    <property type="match status" value="1"/>
</dbReference>
<feature type="short sequence motif" description="'HIGH' region" evidence="11">
    <location>
        <begin position="112"/>
        <end position="122"/>
    </location>
</feature>
<protein>
    <recommendedName>
        <fullName evidence="11">Arginine--tRNA ligase</fullName>
        <ecNumber evidence="11">6.1.1.19</ecNumber>
    </recommendedName>
    <alternativeName>
        <fullName evidence="11">Arginyl-tRNA synthetase</fullName>
        <shortName evidence="11">ArgRS</shortName>
    </alternativeName>
</protein>
<keyword evidence="6 11" id="KW-0547">Nucleotide-binding</keyword>
<dbReference type="PANTHER" id="PTHR11956">
    <property type="entry name" value="ARGINYL-TRNA SYNTHETASE"/>
    <property type="match status" value="1"/>
</dbReference>
<evidence type="ECO:0000256" key="10">
    <source>
        <dbReference type="ARBA" id="ARBA00049339"/>
    </source>
</evidence>
<dbReference type="InterPro" id="IPR036695">
    <property type="entry name" value="Arg-tRNA-synth_N_sf"/>
</dbReference>
<dbReference type="EC" id="6.1.1.19" evidence="11"/>
<sequence>MKDVILKALRIASGEQTPNLEFPENEDFGDFTSNVAMVSGKPAKDIVEKLKKDKDLAEIVAKIEIAGPGFINFYLSEEALGAELEKVLKAGKNHGSSSLGEGKTVVIDYSSPNIAKRFGIGHLRSTVIGQALYNLYQTLGFKVIGDNHLGDWGTQFGVLLAQIEDSGLKTQDLTLDKLEELYVDFHKKAEADPKLWDGARAWFKKLEEGDSAAKEIWKNLVEISVTEFNRIYKLLGVKIDYAYGESFYEDYMPKVINLLREKGLVKKSQGAEIVEFKDLPPAMLVKSDGATTYFTRDLATILFRVGSWDPEIIIYEVGMEQTLHFRQVFAAAKLLGWAKDRELVHIGHGLIRFEHGKMSTRRGDTVKLEDVLSEATSRAGKIIEASETGRGLSDKEKEEVAEAVGIGAIKYFDLSHHPATDIIFDWEKLFLLEGNSAPYLQYTAVRADSVLKKAKNADLDFNSKELKLNKEEARVISGLIRFPEVIIAAAKNYSPNLLTNYLFGLAQKFNNFYNQHRIIDGENENFRLALTKATGEVLKSGLGILGIETPERM</sequence>
<keyword evidence="8 11" id="KW-0648">Protein biosynthesis</keyword>
<evidence type="ECO:0000256" key="1">
    <source>
        <dbReference type="ARBA" id="ARBA00004496"/>
    </source>
</evidence>
<dbReference type="PANTHER" id="PTHR11956:SF5">
    <property type="entry name" value="ARGININE--TRNA LIGASE, CYTOPLASMIC"/>
    <property type="match status" value="1"/>
</dbReference>
<dbReference type="Gene3D" id="3.40.50.620">
    <property type="entry name" value="HUPs"/>
    <property type="match status" value="1"/>
</dbReference>